<reference evidence="2" key="2">
    <citation type="submission" date="2020-11" db="EMBL/GenBank/DDBJ databases">
        <authorList>
            <person name="McCartney M.A."/>
            <person name="Auch B."/>
            <person name="Kono T."/>
            <person name="Mallez S."/>
            <person name="Becker A."/>
            <person name="Gohl D.M."/>
            <person name="Silverstein K.A.T."/>
            <person name="Koren S."/>
            <person name="Bechman K.B."/>
            <person name="Herman A."/>
            <person name="Abrahante J.E."/>
            <person name="Garbe J."/>
        </authorList>
    </citation>
    <scope>NUCLEOTIDE SEQUENCE</scope>
    <source>
        <strain evidence="2">Duluth1</strain>
        <tissue evidence="2">Whole animal</tissue>
    </source>
</reference>
<feature type="domain" description="DUF6570" evidence="1">
    <location>
        <begin position="11"/>
        <end position="71"/>
    </location>
</feature>
<organism evidence="2 3">
    <name type="scientific">Dreissena polymorpha</name>
    <name type="common">Zebra mussel</name>
    <name type="synonym">Mytilus polymorpha</name>
    <dbReference type="NCBI Taxonomy" id="45954"/>
    <lineage>
        <taxon>Eukaryota</taxon>
        <taxon>Metazoa</taxon>
        <taxon>Spiralia</taxon>
        <taxon>Lophotrochozoa</taxon>
        <taxon>Mollusca</taxon>
        <taxon>Bivalvia</taxon>
        <taxon>Autobranchia</taxon>
        <taxon>Heteroconchia</taxon>
        <taxon>Euheterodonta</taxon>
        <taxon>Imparidentia</taxon>
        <taxon>Neoheterodontei</taxon>
        <taxon>Myida</taxon>
        <taxon>Dreissenoidea</taxon>
        <taxon>Dreissenidae</taxon>
        <taxon>Dreissena</taxon>
    </lineage>
</organism>
<reference evidence="2" key="1">
    <citation type="journal article" date="2019" name="bioRxiv">
        <title>The Genome of the Zebra Mussel, Dreissena polymorpha: A Resource for Invasive Species Research.</title>
        <authorList>
            <person name="McCartney M.A."/>
            <person name="Auch B."/>
            <person name="Kono T."/>
            <person name="Mallez S."/>
            <person name="Zhang Y."/>
            <person name="Obille A."/>
            <person name="Becker A."/>
            <person name="Abrahante J.E."/>
            <person name="Garbe J."/>
            <person name="Badalamenti J.P."/>
            <person name="Herman A."/>
            <person name="Mangelson H."/>
            <person name="Liachko I."/>
            <person name="Sullivan S."/>
            <person name="Sone E.D."/>
            <person name="Koren S."/>
            <person name="Silverstein K.A.T."/>
            <person name="Beckman K.B."/>
            <person name="Gohl D.M."/>
        </authorList>
    </citation>
    <scope>NUCLEOTIDE SEQUENCE</scope>
    <source>
        <strain evidence="2">Duluth1</strain>
        <tissue evidence="2">Whole animal</tissue>
    </source>
</reference>
<dbReference type="AlphaFoldDB" id="A0A9D4LF38"/>
<name>A0A9D4LF38_DREPO</name>
<sequence length="80" mass="8882">MSPQADAYNLKLPPTPEDFTTLEQRLLPQRYPFMKLLALPKGRRSAIKGAVVNIPVQVNTVAEKLPLTPTQAGFIPLKLK</sequence>
<evidence type="ECO:0000313" key="2">
    <source>
        <dbReference type="EMBL" id="KAH3856639.1"/>
    </source>
</evidence>
<proteinExistence type="predicted"/>
<evidence type="ECO:0000259" key="1">
    <source>
        <dbReference type="Pfam" id="PF20209"/>
    </source>
</evidence>
<dbReference type="Pfam" id="PF20209">
    <property type="entry name" value="DUF6570"/>
    <property type="match status" value="1"/>
</dbReference>
<dbReference type="EMBL" id="JAIWYP010000003">
    <property type="protein sequence ID" value="KAH3856639.1"/>
    <property type="molecule type" value="Genomic_DNA"/>
</dbReference>
<gene>
    <name evidence="2" type="ORF">DPMN_099231</name>
</gene>
<accession>A0A9D4LF38</accession>
<evidence type="ECO:0000313" key="3">
    <source>
        <dbReference type="Proteomes" id="UP000828390"/>
    </source>
</evidence>
<dbReference type="InterPro" id="IPR046700">
    <property type="entry name" value="DUF6570"/>
</dbReference>
<protein>
    <recommendedName>
        <fullName evidence="1">DUF6570 domain-containing protein</fullName>
    </recommendedName>
</protein>
<keyword evidence="3" id="KW-1185">Reference proteome</keyword>
<comment type="caution">
    <text evidence="2">The sequence shown here is derived from an EMBL/GenBank/DDBJ whole genome shotgun (WGS) entry which is preliminary data.</text>
</comment>
<dbReference type="Proteomes" id="UP000828390">
    <property type="component" value="Unassembled WGS sequence"/>
</dbReference>